<sequence length="119" mass="13948">MIYLIQPQFYQKTIIELIEQHLGQSHVKTNFQVRHSCPKLNHLLKLNTYFIINDSQIKDWDGMQIAKQIRKKDKQGLLILISDQIDYLTLFRSHLAFLAAFTISEAPSQIPVYLHNKTP</sequence>
<name>A0A1G6BK23_9STRE</name>
<accession>A0A1G6BK23</accession>
<evidence type="ECO:0000313" key="2">
    <source>
        <dbReference type="Proteomes" id="UP000182508"/>
    </source>
</evidence>
<organism evidence="1 2">
    <name type="scientific">Streptococcus henryi</name>
    <dbReference type="NCBI Taxonomy" id="439219"/>
    <lineage>
        <taxon>Bacteria</taxon>
        <taxon>Bacillati</taxon>
        <taxon>Bacillota</taxon>
        <taxon>Bacilli</taxon>
        <taxon>Lactobacillales</taxon>
        <taxon>Streptococcaceae</taxon>
        <taxon>Streptococcus</taxon>
    </lineage>
</organism>
<dbReference type="Proteomes" id="UP000182508">
    <property type="component" value="Unassembled WGS sequence"/>
</dbReference>
<dbReference type="EMBL" id="FMXP01000012">
    <property type="protein sequence ID" value="SDB20935.1"/>
    <property type="molecule type" value="Genomic_DNA"/>
</dbReference>
<proteinExistence type="predicted"/>
<dbReference type="STRING" id="439219.SAMN02910293_01072"/>
<dbReference type="RefSeq" id="WP_074485935.1">
    <property type="nucleotide sequence ID" value="NZ_FMXP01000012.1"/>
</dbReference>
<evidence type="ECO:0008006" key="3">
    <source>
        <dbReference type="Google" id="ProtNLM"/>
    </source>
</evidence>
<evidence type="ECO:0000313" key="1">
    <source>
        <dbReference type="EMBL" id="SDB20935.1"/>
    </source>
</evidence>
<reference evidence="1 2" key="1">
    <citation type="submission" date="2016-10" db="EMBL/GenBank/DDBJ databases">
        <authorList>
            <person name="de Groot N.N."/>
        </authorList>
    </citation>
    <scope>NUCLEOTIDE SEQUENCE [LARGE SCALE GENOMIC DNA]</scope>
    <source>
        <strain evidence="1 2">A-4</strain>
    </source>
</reference>
<dbReference type="Gene3D" id="3.40.50.2300">
    <property type="match status" value="1"/>
</dbReference>
<dbReference type="AlphaFoldDB" id="A0A1G6BK23"/>
<keyword evidence="2" id="KW-1185">Reference proteome</keyword>
<protein>
    <recommendedName>
        <fullName evidence="3">Response regulatory domain-containing protein</fullName>
    </recommendedName>
</protein>
<gene>
    <name evidence="1" type="ORF">SAMN02910293_01072</name>
</gene>